<feature type="transmembrane region" description="Helical" evidence="1">
    <location>
        <begin position="217"/>
        <end position="241"/>
    </location>
</feature>
<keyword evidence="1" id="KW-1133">Transmembrane helix</keyword>
<evidence type="ECO:0000256" key="1">
    <source>
        <dbReference type="SAM" id="Phobius"/>
    </source>
</evidence>
<feature type="transmembrane region" description="Helical" evidence="1">
    <location>
        <begin position="20"/>
        <end position="47"/>
    </location>
</feature>
<protein>
    <submittedName>
        <fullName evidence="3">Acyltransferase family protein</fullName>
    </submittedName>
</protein>
<feature type="transmembrane region" description="Helical" evidence="1">
    <location>
        <begin position="184"/>
        <end position="205"/>
    </location>
</feature>
<feature type="transmembrane region" description="Helical" evidence="1">
    <location>
        <begin position="247"/>
        <end position="268"/>
    </location>
</feature>
<evidence type="ECO:0000313" key="3">
    <source>
        <dbReference type="EMBL" id="VYU74000.1"/>
    </source>
</evidence>
<dbReference type="Pfam" id="PF01757">
    <property type="entry name" value="Acyl_transf_3"/>
    <property type="match status" value="1"/>
</dbReference>
<dbReference type="InterPro" id="IPR052734">
    <property type="entry name" value="Nod_factor_acetyltransferase"/>
</dbReference>
<evidence type="ECO:0000259" key="2">
    <source>
        <dbReference type="Pfam" id="PF01757"/>
    </source>
</evidence>
<reference evidence="3" key="1">
    <citation type="submission" date="2019-11" db="EMBL/GenBank/DDBJ databases">
        <authorList>
            <person name="Feng L."/>
        </authorList>
    </citation>
    <scope>NUCLEOTIDE SEQUENCE</scope>
    <source>
        <strain evidence="3">CsymbiosumLFYP84</strain>
    </source>
</reference>
<keyword evidence="3" id="KW-0012">Acyltransferase</keyword>
<dbReference type="PANTHER" id="PTHR37312:SF1">
    <property type="entry name" value="MEMBRANE-BOUND ACYLTRANSFERASE YKRP-RELATED"/>
    <property type="match status" value="1"/>
</dbReference>
<dbReference type="PANTHER" id="PTHR37312">
    <property type="entry name" value="MEMBRANE-BOUND ACYLTRANSFERASE YKRP-RELATED"/>
    <property type="match status" value="1"/>
</dbReference>
<feature type="transmembrane region" description="Helical" evidence="1">
    <location>
        <begin position="159"/>
        <end position="178"/>
    </location>
</feature>
<sequence length="358" mass="40198">MNPATQSRSPYWDIVKGIGIIAIVLGHSCYFAVGFVYLFHLALFFFVSGYLYSEKKYGDAPFAFFGNRFAGTWPRYVFYTSCFVLLHNFFVSRGLYQNQELYNHTKMLAQICTNISFTGSEPAQGALWFVPAWLAASGLFGGTVWFGRTVSKRIGRPGLKVWLIGFACAAVGAAGVFLNMRKVGIAYNLHASFVVVPIYFFAYLLRCCCSGFKKYTTWYGCVISAGILYFINAKLGIYILLDGMVIPGLWFYVISLIGIYFCLSLGTLMEKSGAASKFLSFLGRYSFEIMAIHFAVFKFVDYAYAKFWLRSVPENLAGFPTGFSHELWPLYLIAGTLIPAFIGWVSTRISRFLFSTAS</sequence>
<dbReference type="RefSeq" id="WP_156684864.1">
    <property type="nucleotide sequence ID" value="NZ_CACRUA010000050.1"/>
</dbReference>
<feature type="transmembrane region" description="Helical" evidence="1">
    <location>
        <begin position="126"/>
        <end position="147"/>
    </location>
</feature>
<dbReference type="EMBL" id="CACRUA010000050">
    <property type="protein sequence ID" value="VYU74000.1"/>
    <property type="molecule type" value="Genomic_DNA"/>
</dbReference>
<name>A0A6N3HCP8_CLOSY</name>
<proteinExistence type="predicted"/>
<feature type="transmembrane region" description="Helical" evidence="1">
    <location>
        <begin position="328"/>
        <end position="345"/>
    </location>
</feature>
<feature type="domain" description="Acyltransferase 3" evidence="2">
    <location>
        <begin position="11"/>
        <end position="344"/>
    </location>
</feature>
<keyword evidence="1" id="KW-0472">Membrane</keyword>
<gene>
    <name evidence="3" type="ORF">CSLFYP84_03681</name>
</gene>
<dbReference type="InterPro" id="IPR002656">
    <property type="entry name" value="Acyl_transf_3_dom"/>
</dbReference>
<feature type="transmembrane region" description="Helical" evidence="1">
    <location>
        <begin position="76"/>
        <end position="96"/>
    </location>
</feature>
<dbReference type="AlphaFoldDB" id="A0A6N3HCP8"/>
<accession>A0A6N3HCP8</accession>
<keyword evidence="3" id="KW-0808">Transferase</keyword>
<keyword evidence="1" id="KW-0812">Transmembrane</keyword>
<dbReference type="GO" id="GO:0016747">
    <property type="term" value="F:acyltransferase activity, transferring groups other than amino-acyl groups"/>
    <property type="evidence" value="ECO:0007669"/>
    <property type="project" value="InterPro"/>
</dbReference>
<organism evidence="3">
    <name type="scientific">Clostridium symbiosum</name>
    <name type="common">Bacteroides symbiosus</name>
    <dbReference type="NCBI Taxonomy" id="1512"/>
    <lineage>
        <taxon>Bacteria</taxon>
        <taxon>Bacillati</taxon>
        <taxon>Bacillota</taxon>
        <taxon>Clostridia</taxon>
        <taxon>Lachnospirales</taxon>
        <taxon>Lachnospiraceae</taxon>
        <taxon>Otoolea</taxon>
    </lineage>
</organism>